<dbReference type="AlphaFoldDB" id="A0AAN7DJX9"/>
<name>A0AAN7DJX9_9FUNG</name>
<sequence length="650" mass="72376">MAPQHTVYDVIVCGAGPVGLFFAYQMIMQGHSVYICDQKKRPTSQSRAFFVTARSLEIFENKGIAHRLLQEAYVLRGAQLFIEGCETTSIEADDVGETIFPQLTSIPQSRTESVLASLIEEQANIHWNTKLESYTTGDDSELVTAFIVHGDGKTKETIQGKYIIGADGTHSTVRQLDSTWTYEGYSANTQFALADVMLSGPSLSAVKDKFNIFYHSEGMVLLIPINYDHSNRKSNLFRIIANKGPYEKRATSKEDDTITHGICEDDAEHLSIEEVNEILKTRADSLDLTASDPAWLTHFYINERKANGFRRRKAFLIGDAAHCHSPVGGQGMNLGLQDADNLAWKMSLVLKGSTSNAELLLSSYSIEREPVAENVISQTGNATELAMSVSFVMGNTYCDGDYANLLTGYDHVAIFRYFVSSSTFSMSKLKEYGMSTLLQLHLALEASSPLVNKVPEPPLLEAGKFLPETALLLKRSIANDGPEHLLERKTLHQIVSNTGKHTALWISTHSASYTSSSLTSLFWGKLQTSFGNSIRPVIVESMWHVPEYSLANDIEVKISELCENDEQRIVIAEKLESENFWVEYQPSSTYDSITKMVGLQAHLDKCSTDTEYPPSALVIVRPDLYVAHSTLVTTEEDIDRAFEFLQTYLI</sequence>
<keyword evidence="2" id="KW-0285">Flavoprotein</keyword>
<dbReference type="EMBL" id="JASEJX010000014">
    <property type="protein sequence ID" value="KAK4516341.1"/>
    <property type="molecule type" value="Genomic_DNA"/>
</dbReference>
<dbReference type="SUPFAM" id="SSF51905">
    <property type="entry name" value="FAD/NAD(P)-binding domain"/>
    <property type="match status" value="1"/>
</dbReference>
<keyword evidence="4" id="KW-0560">Oxidoreductase</keyword>
<dbReference type="Proteomes" id="UP001304243">
    <property type="component" value="Unassembled WGS sequence"/>
</dbReference>
<dbReference type="Pfam" id="PF01494">
    <property type="entry name" value="FAD_binding_3"/>
    <property type="match status" value="1"/>
</dbReference>
<keyword evidence="7" id="KW-1185">Reference proteome</keyword>
<evidence type="ECO:0000313" key="7">
    <source>
        <dbReference type="Proteomes" id="UP001304243"/>
    </source>
</evidence>
<organism evidence="6 7">
    <name type="scientific">Mucor velutinosus</name>
    <dbReference type="NCBI Taxonomy" id="708070"/>
    <lineage>
        <taxon>Eukaryota</taxon>
        <taxon>Fungi</taxon>
        <taxon>Fungi incertae sedis</taxon>
        <taxon>Mucoromycota</taxon>
        <taxon>Mucoromycotina</taxon>
        <taxon>Mucoromycetes</taxon>
        <taxon>Mucorales</taxon>
        <taxon>Mucorineae</taxon>
        <taxon>Mucoraceae</taxon>
        <taxon>Mucor</taxon>
    </lineage>
</organism>
<dbReference type="GeneID" id="89954997"/>
<reference evidence="6 7" key="1">
    <citation type="submission" date="2022-11" db="EMBL/GenBank/DDBJ databases">
        <title>Mucor velutinosus strain NIH1002 WGS.</title>
        <authorList>
            <person name="Subramanian P."/>
            <person name="Mullikin J.C."/>
            <person name="Segre J.A."/>
            <person name="Zelazny A.M."/>
        </authorList>
    </citation>
    <scope>NUCLEOTIDE SEQUENCE [LARGE SCALE GENOMIC DNA]</scope>
    <source>
        <strain evidence="6 7">NIH1002</strain>
    </source>
</reference>
<dbReference type="GO" id="GO:0071949">
    <property type="term" value="F:FAD binding"/>
    <property type="evidence" value="ECO:0007669"/>
    <property type="project" value="InterPro"/>
</dbReference>
<accession>A0AAN7DJX9</accession>
<dbReference type="PRINTS" id="PR00420">
    <property type="entry name" value="RNGMNOXGNASE"/>
</dbReference>
<dbReference type="RefSeq" id="XP_064683007.1">
    <property type="nucleotide sequence ID" value="XM_064830505.1"/>
</dbReference>
<dbReference type="InterPro" id="IPR002938">
    <property type="entry name" value="FAD-bd"/>
</dbReference>
<protein>
    <submittedName>
        <fullName evidence="6">Saccharopine dehydrogenase (NADP+, L-glutamate-forming)</fullName>
    </submittedName>
</protein>
<gene>
    <name evidence="6" type="primary">LYS9</name>
    <name evidence="6" type="ORF">ATC70_011311</name>
</gene>
<dbReference type="Gene3D" id="3.50.50.60">
    <property type="entry name" value="FAD/NAD(P)-binding domain"/>
    <property type="match status" value="1"/>
</dbReference>
<dbReference type="InterPro" id="IPR050641">
    <property type="entry name" value="RIFMO-like"/>
</dbReference>
<proteinExistence type="predicted"/>
<dbReference type="Gene3D" id="3.30.70.2450">
    <property type="match status" value="1"/>
</dbReference>
<keyword evidence="3" id="KW-0274">FAD</keyword>
<evidence type="ECO:0000256" key="2">
    <source>
        <dbReference type="ARBA" id="ARBA00022630"/>
    </source>
</evidence>
<dbReference type="PANTHER" id="PTHR43004:SF19">
    <property type="entry name" value="BINDING MONOOXYGENASE, PUTATIVE (JCVI)-RELATED"/>
    <property type="match status" value="1"/>
</dbReference>
<evidence type="ECO:0000256" key="4">
    <source>
        <dbReference type="ARBA" id="ARBA00023002"/>
    </source>
</evidence>
<dbReference type="PANTHER" id="PTHR43004">
    <property type="entry name" value="TRK SYSTEM POTASSIUM UPTAKE PROTEIN"/>
    <property type="match status" value="1"/>
</dbReference>
<evidence type="ECO:0000259" key="5">
    <source>
        <dbReference type="Pfam" id="PF01494"/>
    </source>
</evidence>
<comment type="caution">
    <text evidence="6">The sequence shown here is derived from an EMBL/GenBank/DDBJ whole genome shotgun (WGS) entry which is preliminary data.</text>
</comment>
<comment type="cofactor">
    <cofactor evidence="1">
        <name>FAD</name>
        <dbReference type="ChEBI" id="CHEBI:57692"/>
    </cofactor>
</comment>
<evidence type="ECO:0000313" key="6">
    <source>
        <dbReference type="EMBL" id="KAK4516341.1"/>
    </source>
</evidence>
<evidence type="ECO:0000256" key="1">
    <source>
        <dbReference type="ARBA" id="ARBA00001974"/>
    </source>
</evidence>
<dbReference type="GO" id="GO:0016709">
    <property type="term" value="F:oxidoreductase activity, acting on paired donors, with incorporation or reduction of molecular oxygen, NAD(P)H as one donor, and incorporation of one atom of oxygen"/>
    <property type="evidence" value="ECO:0007669"/>
    <property type="project" value="UniProtKB-ARBA"/>
</dbReference>
<dbReference type="InterPro" id="IPR036188">
    <property type="entry name" value="FAD/NAD-bd_sf"/>
</dbReference>
<feature type="domain" description="FAD-binding" evidence="5">
    <location>
        <begin position="8"/>
        <end position="378"/>
    </location>
</feature>
<evidence type="ECO:0000256" key="3">
    <source>
        <dbReference type="ARBA" id="ARBA00022827"/>
    </source>
</evidence>